<dbReference type="InterPro" id="IPR047218">
    <property type="entry name" value="YocR/YhdH-like"/>
</dbReference>
<evidence type="ECO:0000256" key="2">
    <source>
        <dbReference type="ARBA" id="ARBA00022448"/>
    </source>
</evidence>
<dbReference type="PANTHER" id="PTHR42948">
    <property type="entry name" value="TRANSPORTER"/>
    <property type="match status" value="1"/>
</dbReference>
<gene>
    <name evidence="8" type="ORF">CIB95_04370</name>
</gene>
<comment type="subcellular location">
    <subcellularLocation>
        <location evidence="1">Membrane</location>
        <topology evidence="1">Multi-pass membrane protein</topology>
    </subcellularLocation>
</comment>
<dbReference type="EMBL" id="NPIA01000002">
    <property type="protein sequence ID" value="OZM57612.1"/>
    <property type="molecule type" value="Genomic_DNA"/>
</dbReference>
<reference evidence="8 9" key="2">
    <citation type="submission" date="2017-09" db="EMBL/GenBank/DDBJ databases">
        <title>Bacillus patelloidae sp. nov., isolated from the intestinal tract of a marine limpet.</title>
        <authorList>
            <person name="Liu R."/>
            <person name="Dong C."/>
            <person name="Shao Z."/>
        </authorList>
    </citation>
    <scope>NUCLEOTIDE SEQUENCE [LARGE SCALE GENOMIC DNA]</scope>
    <source>
        <strain evidence="8 9">SA5d-4</strain>
    </source>
</reference>
<feature type="transmembrane region" description="Helical" evidence="7">
    <location>
        <begin position="302"/>
        <end position="335"/>
    </location>
</feature>
<reference evidence="9" key="1">
    <citation type="submission" date="2017-08" db="EMBL/GenBank/DDBJ databases">
        <authorList>
            <person name="Huang Z."/>
        </authorList>
    </citation>
    <scope>NUCLEOTIDE SEQUENCE [LARGE SCALE GENOMIC DNA]</scope>
    <source>
        <strain evidence="9">SA5d-4</strain>
    </source>
</reference>
<feature type="transmembrane region" description="Helical" evidence="7">
    <location>
        <begin position="347"/>
        <end position="364"/>
    </location>
</feature>
<dbReference type="SUPFAM" id="SSF161070">
    <property type="entry name" value="SNF-like"/>
    <property type="match status" value="1"/>
</dbReference>
<proteinExistence type="inferred from homology"/>
<comment type="caution">
    <text evidence="8">The sequence shown here is derived from an EMBL/GenBank/DDBJ whole genome shotgun (WGS) entry which is preliminary data.</text>
</comment>
<dbReference type="GO" id="GO:0015293">
    <property type="term" value="F:symporter activity"/>
    <property type="evidence" value="ECO:0007669"/>
    <property type="project" value="UniProtKB-KW"/>
</dbReference>
<evidence type="ECO:0000313" key="9">
    <source>
        <dbReference type="Proteomes" id="UP000217083"/>
    </source>
</evidence>
<dbReference type="PRINTS" id="PR00176">
    <property type="entry name" value="NANEUSMPORT"/>
</dbReference>
<dbReference type="Pfam" id="PF00209">
    <property type="entry name" value="SNF"/>
    <property type="match status" value="2"/>
</dbReference>
<dbReference type="PROSITE" id="PS00610">
    <property type="entry name" value="NA_NEUROTRAN_SYMP_1"/>
    <property type="match status" value="1"/>
</dbReference>
<organism evidence="8 9">
    <name type="scientific">Lottiidibacillus patelloidae</name>
    <dbReference type="NCBI Taxonomy" id="2670334"/>
    <lineage>
        <taxon>Bacteria</taxon>
        <taxon>Bacillati</taxon>
        <taxon>Bacillota</taxon>
        <taxon>Bacilli</taxon>
        <taxon>Bacillales</taxon>
        <taxon>Bacillaceae</taxon>
        <taxon>Lottiidibacillus</taxon>
    </lineage>
</organism>
<keyword evidence="9" id="KW-1185">Reference proteome</keyword>
<evidence type="ECO:0000256" key="7">
    <source>
        <dbReference type="SAM" id="Phobius"/>
    </source>
</evidence>
<keyword evidence="5 7" id="KW-0472">Membrane</keyword>
<protein>
    <recommendedName>
        <fullName evidence="6">Transporter</fullName>
    </recommendedName>
</protein>
<feature type="transmembrane region" description="Helical" evidence="7">
    <location>
        <begin position="427"/>
        <end position="460"/>
    </location>
</feature>
<evidence type="ECO:0000256" key="5">
    <source>
        <dbReference type="ARBA" id="ARBA00023136"/>
    </source>
</evidence>
<evidence type="ECO:0000256" key="1">
    <source>
        <dbReference type="ARBA" id="ARBA00004141"/>
    </source>
</evidence>
<keyword evidence="6" id="KW-0769">Symport</keyword>
<dbReference type="InterPro" id="IPR037272">
    <property type="entry name" value="SNS_sf"/>
</dbReference>
<evidence type="ECO:0000256" key="3">
    <source>
        <dbReference type="ARBA" id="ARBA00022692"/>
    </source>
</evidence>
<keyword evidence="2 6" id="KW-0813">Transport</keyword>
<dbReference type="Proteomes" id="UP000217083">
    <property type="component" value="Unassembled WGS sequence"/>
</dbReference>
<dbReference type="GO" id="GO:0016020">
    <property type="term" value="C:membrane"/>
    <property type="evidence" value="ECO:0007669"/>
    <property type="project" value="UniProtKB-SubCell"/>
</dbReference>
<feature type="transmembrane region" description="Helical" evidence="7">
    <location>
        <begin position="176"/>
        <end position="199"/>
    </location>
</feature>
<dbReference type="RefSeq" id="WP_094922431.1">
    <property type="nucleotide sequence ID" value="NZ_NPIA01000002.1"/>
</dbReference>
<feature type="transmembrane region" description="Helical" evidence="7">
    <location>
        <begin position="89"/>
        <end position="115"/>
    </location>
</feature>
<feature type="transmembrane region" description="Helical" evidence="7">
    <location>
        <begin position="44"/>
        <end position="68"/>
    </location>
</feature>
<sequence>MDKSTQSREQWNSRLGFILAAMGSAVGLGNIWKFAYVTGENGGAAFILIYLACVFLIGVPIILAEFTIGRRAQSDAVGSFQKLAPNKPWEIGGFLGVIAAFIILSFYSVIAGWVLKYVWSYITGGLWSTPESGFGGYFGEFISGTYWPLFWHLLFMVMTVGVVVVGIKKGIEKANLILMPALGVLIVLLAVYSLTLGGAKEGLSFIFSPDWSAFADPKVYLAALGQAFFSLSLGMGALITYGSYLSKKEKLPSATVSVASLDTGFAIVAGIMIFPAIFAFGLAPDAGPGLIFIVLPEIFAKIGGFGIVVGLLFFLLVAAAALSSAISLLEVAVAFFMRKYEWSRKKATIILGVVIYLIGVPSALSQGGPLSGKSFLFGLPVLDGLAMLSDILLPIGGLVIALFVGWGWKKADALAESDMKEGFLASLWIFLLRYVAPVSIAIIILNATGLLSAILGAFGIEF</sequence>
<dbReference type="CDD" id="cd10336">
    <property type="entry name" value="SLC6sbd_Tyt1-Like"/>
    <property type="match status" value="1"/>
</dbReference>
<comment type="similarity">
    <text evidence="6">Belongs to the sodium:neurotransmitter symporter (SNF) (TC 2.A.22) family.</text>
</comment>
<evidence type="ECO:0000313" key="8">
    <source>
        <dbReference type="EMBL" id="OZM57612.1"/>
    </source>
</evidence>
<keyword evidence="4 7" id="KW-1133">Transmembrane helix</keyword>
<dbReference type="AlphaFoldDB" id="A0A263BVN7"/>
<evidence type="ECO:0000256" key="6">
    <source>
        <dbReference type="RuleBase" id="RU003732"/>
    </source>
</evidence>
<feature type="transmembrane region" description="Helical" evidence="7">
    <location>
        <begin position="12"/>
        <end position="32"/>
    </location>
</feature>
<dbReference type="InterPro" id="IPR000175">
    <property type="entry name" value="Na/ntran_symport"/>
</dbReference>
<dbReference type="PROSITE" id="PS50267">
    <property type="entry name" value="NA_NEUROTRAN_SYMP_3"/>
    <property type="match status" value="1"/>
</dbReference>
<accession>A0A263BVN7</accession>
<dbReference type="NCBIfam" id="NF037979">
    <property type="entry name" value="Na_transp"/>
    <property type="match status" value="1"/>
</dbReference>
<feature type="transmembrane region" description="Helical" evidence="7">
    <location>
        <begin position="149"/>
        <end position="167"/>
    </location>
</feature>
<evidence type="ECO:0000256" key="4">
    <source>
        <dbReference type="ARBA" id="ARBA00022989"/>
    </source>
</evidence>
<feature type="transmembrane region" description="Helical" evidence="7">
    <location>
        <begin position="219"/>
        <end position="244"/>
    </location>
</feature>
<dbReference type="PANTHER" id="PTHR42948:SF1">
    <property type="entry name" value="TRANSPORTER"/>
    <property type="match status" value="1"/>
</dbReference>
<keyword evidence="3 6" id="KW-0812">Transmembrane</keyword>
<feature type="transmembrane region" description="Helical" evidence="7">
    <location>
        <begin position="384"/>
        <end position="406"/>
    </location>
</feature>
<name>A0A263BVN7_9BACI</name>
<feature type="transmembrane region" description="Helical" evidence="7">
    <location>
        <begin position="256"/>
        <end position="282"/>
    </location>
</feature>